<proteinExistence type="inferred from homology"/>
<dbReference type="GO" id="GO:0005760">
    <property type="term" value="C:gamma DNA polymerase complex"/>
    <property type="evidence" value="ECO:0007669"/>
    <property type="project" value="InterPro"/>
</dbReference>
<dbReference type="Gene3D" id="1.10.150.20">
    <property type="entry name" value="5' to 3' exonuclease, C-terminal subdomain"/>
    <property type="match status" value="1"/>
</dbReference>
<comment type="caution">
    <text evidence="17">The sequence shown here is derived from an EMBL/GenBank/DDBJ whole genome shotgun (WGS) entry which is preliminary data.</text>
</comment>
<dbReference type="GO" id="GO:0042645">
    <property type="term" value="C:mitochondrial nucleoid"/>
    <property type="evidence" value="ECO:0007669"/>
    <property type="project" value="UniProtKB-SubCell"/>
</dbReference>
<evidence type="ECO:0000256" key="5">
    <source>
        <dbReference type="ARBA" id="ARBA00015350"/>
    </source>
</evidence>
<evidence type="ECO:0000256" key="12">
    <source>
        <dbReference type="ARBA" id="ARBA00023128"/>
    </source>
</evidence>
<dbReference type="PRINTS" id="PR00867">
    <property type="entry name" value="DNAPOLG"/>
</dbReference>
<keyword evidence="12" id="KW-0496">Mitochondrion</keyword>
<dbReference type="OrthoDB" id="5588663at2759"/>
<reference evidence="17 18" key="2">
    <citation type="submission" date="2019-01" db="EMBL/GenBank/DDBJ databases">
        <title>The decoding of complex shrimp genome reveals the adaptation for benthos swimmer, frequently molting mechanism and breeding impact on genome.</title>
        <authorList>
            <person name="Sun Y."/>
            <person name="Gao Y."/>
            <person name="Yu Y."/>
        </authorList>
    </citation>
    <scope>NUCLEOTIDE SEQUENCE [LARGE SCALE GENOMIC DNA]</scope>
    <source>
        <tissue evidence="17">Muscle</tissue>
    </source>
</reference>
<evidence type="ECO:0000256" key="13">
    <source>
        <dbReference type="ARBA" id="ARBA00023271"/>
    </source>
</evidence>
<evidence type="ECO:0000256" key="15">
    <source>
        <dbReference type="SAM" id="MobiDB-lite"/>
    </source>
</evidence>
<keyword evidence="11" id="KW-0238">DNA-binding</keyword>
<dbReference type="EMBL" id="QCYY01002846">
    <property type="protein sequence ID" value="ROT67122.1"/>
    <property type="molecule type" value="Genomic_DNA"/>
</dbReference>
<dbReference type="PANTHER" id="PTHR10267:SF0">
    <property type="entry name" value="DNA POLYMERASE SUBUNIT GAMMA-1"/>
    <property type="match status" value="1"/>
</dbReference>
<dbReference type="Proteomes" id="UP000283509">
    <property type="component" value="Unassembled WGS sequence"/>
</dbReference>
<keyword evidence="10" id="KW-0239">DNA-directed DNA polymerase</keyword>
<dbReference type="AlphaFoldDB" id="A0A3R7M4P8"/>
<dbReference type="SMART" id="SM00482">
    <property type="entry name" value="POLAc"/>
    <property type="match status" value="1"/>
</dbReference>
<evidence type="ECO:0000259" key="16">
    <source>
        <dbReference type="SMART" id="SM00482"/>
    </source>
</evidence>
<name>A0A3R7M4P8_PENVA</name>
<dbReference type="PANTHER" id="PTHR10267">
    <property type="entry name" value="DNA POLYMERASE SUBUNIT GAMMA-1"/>
    <property type="match status" value="1"/>
</dbReference>
<evidence type="ECO:0000256" key="14">
    <source>
        <dbReference type="ARBA" id="ARBA00031966"/>
    </source>
</evidence>
<evidence type="ECO:0000256" key="9">
    <source>
        <dbReference type="ARBA" id="ARBA00022842"/>
    </source>
</evidence>
<keyword evidence="13" id="KW-1135">Mitochondrion nucleoid</keyword>
<dbReference type="FunFam" id="1.10.150.20:FF:000024">
    <property type="entry name" value="DNA polymerase gamma, catalytic subunit"/>
    <property type="match status" value="1"/>
</dbReference>
<evidence type="ECO:0000313" key="17">
    <source>
        <dbReference type="EMBL" id="ROT67122.1"/>
    </source>
</evidence>
<evidence type="ECO:0000256" key="8">
    <source>
        <dbReference type="ARBA" id="ARBA00022705"/>
    </source>
</evidence>
<dbReference type="GO" id="GO:0003887">
    <property type="term" value="F:DNA-directed DNA polymerase activity"/>
    <property type="evidence" value="ECO:0007669"/>
    <property type="project" value="UniProtKB-KW"/>
</dbReference>
<evidence type="ECO:0000256" key="11">
    <source>
        <dbReference type="ARBA" id="ARBA00023125"/>
    </source>
</evidence>
<dbReference type="SUPFAM" id="SSF56672">
    <property type="entry name" value="DNA/RNA polymerases"/>
    <property type="match status" value="1"/>
</dbReference>
<dbReference type="InterPro" id="IPR043502">
    <property type="entry name" value="DNA/RNA_pol_sf"/>
</dbReference>
<evidence type="ECO:0000256" key="6">
    <source>
        <dbReference type="ARBA" id="ARBA00022679"/>
    </source>
</evidence>
<dbReference type="EC" id="2.7.7.7" evidence="4"/>
<keyword evidence="18" id="KW-1185">Reference proteome</keyword>
<evidence type="ECO:0000256" key="10">
    <source>
        <dbReference type="ARBA" id="ARBA00022932"/>
    </source>
</evidence>
<dbReference type="GO" id="GO:0003677">
    <property type="term" value="F:DNA binding"/>
    <property type="evidence" value="ECO:0007669"/>
    <property type="project" value="UniProtKB-KW"/>
</dbReference>
<dbReference type="InterPro" id="IPR002297">
    <property type="entry name" value="DNA-dir_DNA_pol_A_mt"/>
</dbReference>
<dbReference type="STRING" id="6689.A0A3R7M4P8"/>
<dbReference type="PROSITE" id="PS00447">
    <property type="entry name" value="DNA_POLYMERASE_A"/>
    <property type="match status" value="1"/>
</dbReference>
<feature type="domain" description="DNA-directed DNA polymerase family A palm" evidence="16">
    <location>
        <begin position="60"/>
        <end position="334"/>
    </location>
</feature>
<protein>
    <recommendedName>
        <fullName evidence="5">DNA polymerase subunit gamma-1</fullName>
        <ecNumber evidence="4">2.7.7.7</ecNumber>
    </recommendedName>
    <alternativeName>
        <fullName evidence="14">Mitochondrial DNA polymerase catalytic subunit</fullName>
    </alternativeName>
</protein>
<accession>A0A3R7M4P8</accession>
<evidence type="ECO:0000256" key="4">
    <source>
        <dbReference type="ARBA" id="ARBA00012417"/>
    </source>
</evidence>
<sequence length="365" mass="40454">MVIWNDQNEKTGKDILEANEKKECRTGIILPMVVTAGTITRRAVEPTWMTASNAYIDRIGSELKAMVEAPPGYHFVGADVDSQELWIAAVLGDAYFSGEHGATALGWMTLQGKKSDGSDMHSRTASTAGISRDHAKVINYGRIYGAGLRFIQRLLRQFNPKLSEEETQQRATQLFATTKGQKGWYLNKMGQNLALELNYPISGEALDRKEINKLLRQARYNNIEASFYDVVAGPAVWVGGSESHMFNCLEAIARSEEPRTPVLGARVTRALEAKYVDDQYMTSRVNWVVQSSAVDYLHIMLVSMRWLFQEYKIRGRFCISIHDERLIWHVNGGGAMGVTGDGSSQRSLGTAPWGPADQGVAGSLA</sequence>
<evidence type="ECO:0000256" key="3">
    <source>
        <dbReference type="ARBA" id="ARBA00007705"/>
    </source>
</evidence>
<organism evidence="17 18">
    <name type="scientific">Penaeus vannamei</name>
    <name type="common">Whiteleg shrimp</name>
    <name type="synonym">Litopenaeus vannamei</name>
    <dbReference type="NCBI Taxonomy" id="6689"/>
    <lineage>
        <taxon>Eukaryota</taxon>
        <taxon>Metazoa</taxon>
        <taxon>Ecdysozoa</taxon>
        <taxon>Arthropoda</taxon>
        <taxon>Crustacea</taxon>
        <taxon>Multicrustacea</taxon>
        <taxon>Malacostraca</taxon>
        <taxon>Eumalacostraca</taxon>
        <taxon>Eucarida</taxon>
        <taxon>Decapoda</taxon>
        <taxon>Dendrobranchiata</taxon>
        <taxon>Penaeoidea</taxon>
        <taxon>Penaeidae</taxon>
        <taxon>Penaeus</taxon>
    </lineage>
</organism>
<evidence type="ECO:0000256" key="7">
    <source>
        <dbReference type="ARBA" id="ARBA00022695"/>
    </source>
</evidence>
<comment type="similarity">
    <text evidence="3">Belongs to the DNA polymerase type-A family.</text>
</comment>
<keyword evidence="6" id="KW-0808">Transferase</keyword>
<dbReference type="GO" id="GO:0008408">
    <property type="term" value="F:3'-5' exonuclease activity"/>
    <property type="evidence" value="ECO:0007669"/>
    <property type="project" value="TreeGrafter"/>
</dbReference>
<comment type="cofactor">
    <cofactor evidence="1">
        <name>Mg(2+)</name>
        <dbReference type="ChEBI" id="CHEBI:18420"/>
    </cofactor>
</comment>
<dbReference type="GO" id="GO:0006264">
    <property type="term" value="P:mitochondrial DNA replication"/>
    <property type="evidence" value="ECO:0007669"/>
    <property type="project" value="TreeGrafter"/>
</dbReference>
<dbReference type="InterPro" id="IPR019760">
    <property type="entry name" value="DNA-dir_DNA_pol_A_CS"/>
</dbReference>
<dbReference type="InterPro" id="IPR001098">
    <property type="entry name" value="DNA-dir_DNA_pol_A_palm_dom"/>
</dbReference>
<keyword evidence="8" id="KW-0235">DNA replication</keyword>
<keyword evidence="9" id="KW-0460">Magnesium</keyword>
<evidence type="ECO:0000256" key="1">
    <source>
        <dbReference type="ARBA" id="ARBA00001946"/>
    </source>
</evidence>
<evidence type="ECO:0000256" key="2">
    <source>
        <dbReference type="ARBA" id="ARBA00004436"/>
    </source>
</evidence>
<evidence type="ECO:0000313" key="18">
    <source>
        <dbReference type="Proteomes" id="UP000283509"/>
    </source>
</evidence>
<feature type="region of interest" description="Disordered" evidence="15">
    <location>
        <begin position="341"/>
        <end position="365"/>
    </location>
</feature>
<reference evidence="17 18" key="1">
    <citation type="submission" date="2018-04" db="EMBL/GenBank/DDBJ databases">
        <authorList>
            <person name="Zhang X."/>
            <person name="Yuan J."/>
            <person name="Li F."/>
            <person name="Xiang J."/>
        </authorList>
    </citation>
    <scope>NUCLEOTIDE SEQUENCE [LARGE SCALE GENOMIC DNA]</scope>
    <source>
        <tissue evidence="17">Muscle</tissue>
    </source>
</reference>
<keyword evidence="7" id="KW-0548">Nucleotidyltransferase</keyword>
<gene>
    <name evidence="17" type="ORF">C7M84_014816</name>
</gene>
<comment type="subcellular location">
    <subcellularLocation>
        <location evidence="2">Mitochondrion matrix</location>
        <location evidence="2">Mitochondrion nucleoid</location>
    </subcellularLocation>
</comment>